<evidence type="ECO:0000313" key="3">
    <source>
        <dbReference type="Proteomes" id="UP001248581"/>
    </source>
</evidence>
<accession>A0ABY9TMJ2</accession>
<protein>
    <recommendedName>
        <fullName evidence="4">DUF1294 domain-containing protein</fullName>
    </recommendedName>
</protein>
<keyword evidence="1" id="KW-1133">Transmembrane helix</keyword>
<reference evidence="3" key="1">
    <citation type="submission" date="2023-09" db="EMBL/GenBank/DDBJ databases">
        <authorList>
            <person name="Li S."/>
            <person name="Li X."/>
            <person name="Zhang C."/>
            <person name="Zhao Z."/>
        </authorList>
    </citation>
    <scope>NUCLEOTIDE SEQUENCE [LARGE SCALE GENOMIC DNA]</scope>
    <source>
        <strain evidence="3">SQ345</strain>
    </source>
</reference>
<dbReference type="Proteomes" id="UP001248581">
    <property type="component" value="Chromosome"/>
</dbReference>
<keyword evidence="3" id="KW-1185">Reference proteome</keyword>
<name>A0ABY9TMJ2_9GAMM</name>
<gene>
    <name evidence="2" type="ORF">RI845_05595</name>
</gene>
<evidence type="ECO:0000313" key="2">
    <source>
        <dbReference type="EMBL" id="WNC69621.1"/>
    </source>
</evidence>
<dbReference type="RefSeq" id="WP_348388764.1">
    <property type="nucleotide sequence ID" value="NZ_CP134146.1"/>
</dbReference>
<organism evidence="2 3">
    <name type="scientific">Thalassotalea nanhaiensis</name>
    <dbReference type="NCBI Taxonomy" id="3065648"/>
    <lineage>
        <taxon>Bacteria</taxon>
        <taxon>Pseudomonadati</taxon>
        <taxon>Pseudomonadota</taxon>
        <taxon>Gammaproteobacteria</taxon>
        <taxon>Alteromonadales</taxon>
        <taxon>Colwelliaceae</taxon>
        <taxon>Thalassotalea</taxon>
    </lineage>
</organism>
<keyword evidence="1" id="KW-0812">Transmembrane</keyword>
<dbReference type="EMBL" id="CP134146">
    <property type="protein sequence ID" value="WNC69621.1"/>
    <property type="molecule type" value="Genomic_DNA"/>
</dbReference>
<evidence type="ECO:0000256" key="1">
    <source>
        <dbReference type="SAM" id="Phobius"/>
    </source>
</evidence>
<keyword evidence="1" id="KW-0472">Membrane</keyword>
<feature type="transmembrane region" description="Helical" evidence="1">
    <location>
        <begin position="6"/>
        <end position="23"/>
    </location>
</feature>
<feature type="transmembrane region" description="Helical" evidence="1">
    <location>
        <begin position="70"/>
        <end position="90"/>
    </location>
</feature>
<proteinExistence type="predicted"/>
<sequence length="95" mass="10913">MNNCFFVSLITMLICDAIGIYLLKKSHPKEHESLGSPVHYWTDANKMTYIIGYVGLFRFISLKDNKIKGILAIQAVTFWMCIAFLIYGIYSKLNI</sequence>
<evidence type="ECO:0008006" key="4">
    <source>
        <dbReference type="Google" id="ProtNLM"/>
    </source>
</evidence>